<dbReference type="PIRSF" id="PIRSF000390">
    <property type="entry name" value="PLP_StrS"/>
    <property type="match status" value="1"/>
</dbReference>
<evidence type="ECO:0000313" key="5">
    <source>
        <dbReference type="Proteomes" id="UP000176755"/>
    </source>
</evidence>
<reference evidence="4 5" key="1">
    <citation type="journal article" date="2016" name="Nat. Commun.">
        <title>Thousands of microbial genomes shed light on interconnected biogeochemical processes in an aquifer system.</title>
        <authorList>
            <person name="Anantharaman K."/>
            <person name="Brown C.T."/>
            <person name="Hug L.A."/>
            <person name="Sharon I."/>
            <person name="Castelle C.J."/>
            <person name="Probst A.J."/>
            <person name="Thomas B.C."/>
            <person name="Singh A."/>
            <person name="Wilkins M.J."/>
            <person name="Karaoz U."/>
            <person name="Brodie E.L."/>
            <person name="Williams K.H."/>
            <person name="Hubbard S.S."/>
            <person name="Banfield J.F."/>
        </authorList>
    </citation>
    <scope>NUCLEOTIDE SEQUENCE [LARGE SCALE GENOMIC DNA]</scope>
</reference>
<dbReference type="Pfam" id="PF01041">
    <property type="entry name" value="DegT_DnrJ_EryC1"/>
    <property type="match status" value="1"/>
</dbReference>
<dbReference type="GO" id="GO:0000271">
    <property type="term" value="P:polysaccharide biosynthetic process"/>
    <property type="evidence" value="ECO:0007669"/>
    <property type="project" value="TreeGrafter"/>
</dbReference>
<dbReference type="STRING" id="1801663.A2175_02285"/>
<evidence type="ECO:0000256" key="1">
    <source>
        <dbReference type="PIRSR" id="PIRSR000390-1"/>
    </source>
</evidence>
<dbReference type="AlphaFoldDB" id="A0A1G2DZE1"/>
<dbReference type="Proteomes" id="UP000176755">
    <property type="component" value="Unassembled WGS sequence"/>
</dbReference>
<dbReference type="InterPro" id="IPR000653">
    <property type="entry name" value="DegT/StrS_aminotransferase"/>
</dbReference>
<dbReference type="PANTHER" id="PTHR30244">
    <property type="entry name" value="TRANSAMINASE"/>
    <property type="match status" value="1"/>
</dbReference>
<keyword evidence="4" id="KW-0808">Transferase</keyword>
<dbReference type="InterPro" id="IPR015421">
    <property type="entry name" value="PyrdxlP-dep_Trfase_major"/>
</dbReference>
<name>A0A1G2DZE1_9BACT</name>
<dbReference type="InterPro" id="IPR015424">
    <property type="entry name" value="PyrdxlP-dep_Trfase"/>
</dbReference>
<dbReference type="PANTHER" id="PTHR30244:SF34">
    <property type="entry name" value="DTDP-4-AMINO-4,6-DIDEOXYGALACTOSE TRANSAMINASE"/>
    <property type="match status" value="1"/>
</dbReference>
<evidence type="ECO:0000313" key="4">
    <source>
        <dbReference type="EMBL" id="OGZ18936.1"/>
    </source>
</evidence>
<dbReference type="Gene3D" id="3.40.640.10">
    <property type="entry name" value="Type I PLP-dependent aspartate aminotransferase-like (Major domain)"/>
    <property type="match status" value="1"/>
</dbReference>
<dbReference type="InterPro" id="IPR015422">
    <property type="entry name" value="PyrdxlP-dep_Trfase_small"/>
</dbReference>
<evidence type="ECO:0000256" key="2">
    <source>
        <dbReference type="PIRSR" id="PIRSR000390-2"/>
    </source>
</evidence>
<proteinExistence type="inferred from homology"/>
<protein>
    <submittedName>
        <fullName evidence="4">Aminotransferase DegT</fullName>
    </submittedName>
</protein>
<dbReference type="CDD" id="cd00616">
    <property type="entry name" value="AHBA_syn"/>
    <property type="match status" value="1"/>
</dbReference>
<dbReference type="EMBL" id="MHLY01000004">
    <property type="protein sequence ID" value="OGZ18936.1"/>
    <property type="molecule type" value="Genomic_DNA"/>
</dbReference>
<comment type="similarity">
    <text evidence="3">Belongs to the DegT/DnrJ/EryC1 family.</text>
</comment>
<keyword evidence="2 3" id="KW-0663">Pyridoxal phosphate</keyword>
<gene>
    <name evidence="4" type="ORF">A2175_02285</name>
</gene>
<keyword evidence="4" id="KW-0032">Aminotransferase</keyword>
<organism evidence="4 5">
    <name type="scientific">Candidatus Nealsonbacteria bacterium RBG_13_42_11</name>
    <dbReference type="NCBI Taxonomy" id="1801663"/>
    <lineage>
        <taxon>Bacteria</taxon>
        <taxon>Candidatus Nealsoniibacteriota</taxon>
    </lineage>
</organism>
<dbReference type="GO" id="GO:0030170">
    <property type="term" value="F:pyridoxal phosphate binding"/>
    <property type="evidence" value="ECO:0007669"/>
    <property type="project" value="TreeGrafter"/>
</dbReference>
<feature type="modified residue" description="N6-(pyridoxal phosphate)lysine" evidence="2">
    <location>
        <position position="182"/>
    </location>
</feature>
<sequence length="387" mass="43929">MKIPLFKIYWDKEDVQMVNRIIKRGTFWAGGPTVDEFEEKIAKYIGSKYCVVFNSGTSALHAILLAYNIKPGDEIIVPSFTFIATVNAVLFVGAKPVFADIEEKTLGLDPESVKKKITKKTKVIIPIHFGGCPCLIRELKKIADDHNLILIEDAAESFGAKIKNKKVGTFGDSAMLSFCQNKIITTGEGGAIVTDSKKIYEALKLIRSHGRQEDPTHIASPDYLDHITLGYNFRMPDMIAALGISQIRKAEKLIKMRRKNADYLTKRLKEINEITTPNSPNGYSHVYQMYTIRTKKGAKLRDNLMKSLAQKGITTKVYFHPVHLTRFYKRKFGHRKGELPITEKISEQVLGLPIYPALTKGKIDYIFKEINNFFKKQKVLKQKLNKK</sequence>
<feature type="active site" description="Proton acceptor" evidence="1">
    <location>
        <position position="182"/>
    </location>
</feature>
<comment type="caution">
    <text evidence="4">The sequence shown here is derived from an EMBL/GenBank/DDBJ whole genome shotgun (WGS) entry which is preliminary data.</text>
</comment>
<dbReference type="GO" id="GO:0008483">
    <property type="term" value="F:transaminase activity"/>
    <property type="evidence" value="ECO:0007669"/>
    <property type="project" value="UniProtKB-KW"/>
</dbReference>
<evidence type="ECO:0000256" key="3">
    <source>
        <dbReference type="RuleBase" id="RU004508"/>
    </source>
</evidence>
<dbReference type="SUPFAM" id="SSF53383">
    <property type="entry name" value="PLP-dependent transferases"/>
    <property type="match status" value="1"/>
</dbReference>
<dbReference type="Gene3D" id="3.90.1150.10">
    <property type="entry name" value="Aspartate Aminotransferase, domain 1"/>
    <property type="match status" value="1"/>
</dbReference>
<accession>A0A1G2DZE1</accession>